<name>A0AAW0FES6_9APHY</name>
<gene>
    <name evidence="1" type="ORF">QCA50_019674</name>
</gene>
<sequence length="115" mass="13253">MYRYQTKDRRIVRKAYPSSTRKLYYVSGVEVVLRFIFPAALMKLAKEHASNIFDVHEKHPPRMQHPSSSVLDVAPGFPFSCFLASQLGENFVDLGNIWSSIIHLRVWSTHKYGSP</sequence>
<comment type="caution">
    <text evidence="1">The sequence shown here is derived from an EMBL/GenBank/DDBJ whole genome shotgun (WGS) entry which is preliminary data.</text>
</comment>
<dbReference type="AlphaFoldDB" id="A0AAW0FES6"/>
<keyword evidence="2" id="KW-1185">Reference proteome</keyword>
<dbReference type="EMBL" id="JASBNA010000090">
    <property type="protein sequence ID" value="KAK7677344.1"/>
    <property type="molecule type" value="Genomic_DNA"/>
</dbReference>
<reference evidence="1 2" key="1">
    <citation type="submission" date="2022-09" db="EMBL/GenBank/DDBJ databases">
        <authorList>
            <person name="Palmer J.M."/>
        </authorList>
    </citation>
    <scope>NUCLEOTIDE SEQUENCE [LARGE SCALE GENOMIC DNA]</scope>
    <source>
        <strain evidence="1 2">DSM 7382</strain>
    </source>
</reference>
<evidence type="ECO:0000313" key="2">
    <source>
        <dbReference type="Proteomes" id="UP001385951"/>
    </source>
</evidence>
<proteinExistence type="predicted"/>
<organism evidence="1 2">
    <name type="scientific">Cerrena zonata</name>
    <dbReference type="NCBI Taxonomy" id="2478898"/>
    <lineage>
        <taxon>Eukaryota</taxon>
        <taxon>Fungi</taxon>
        <taxon>Dikarya</taxon>
        <taxon>Basidiomycota</taxon>
        <taxon>Agaricomycotina</taxon>
        <taxon>Agaricomycetes</taxon>
        <taxon>Polyporales</taxon>
        <taxon>Cerrenaceae</taxon>
        <taxon>Cerrena</taxon>
    </lineage>
</organism>
<evidence type="ECO:0000313" key="1">
    <source>
        <dbReference type="EMBL" id="KAK7677344.1"/>
    </source>
</evidence>
<protein>
    <submittedName>
        <fullName evidence="1">Uncharacterized protein</fullName>
    </submittedName>
</protein>
<accession>A0AAW0FES6</accession>
<dbReference type="Proteomes" id="UP001385951">
    <property type="component" value="Unassembled WGS sequence"/>
</dbReference>